<dbReference type="InterPro" id="IPR036390">
    <property type="entry name" value="WH_DNA-bd_sf"/>
</dbReference>
<dbReference type="Proteomes" id="UP000838748">
    <property type="component" value="Unassembled WGS sequence"/>
</dbReference>
<dbReference type="SUPFAM" id="SSF46785">
    <property type="entry name" value="Winged helix' DNA-binding domain"/>
    <property type="match status" value="1"/>
</dbReference>
<evidence type="ECO:0000313" key="3">
    <source>
        <dbReference type="Proteomes" id="UP000838748"/>
    </source>
</evidence>
<sequence>MINLSNLSTILLSEISKRPVSGYDLMKGINKYWKANHQQIYRELPALEKKGLVKHDVYPQEGKPDRKVYTILPAGLNHLATKKRASACPSSFPTRHDSIAMLHIGNSNYFIAAEQSLVNDIAELEARIAEQSDSKLALIMRRELKILSSELEFITESISLLKKSA</sequence>
<dbReference type="EMBL" id="CAKLDM010000004">
    <property type="protein sequence ID" value="CAH0542997.1"/>
    <property type="molecule type" value="Genomic_DNA"/>
</dbReference>
<evidence type="ECO:0000259" key="1">
    <source>
        <dbReference type="Pfam" id="PF03551"/>
    </source>
</evidence>
<reference evidence="2" key="1">
    <citation type="submission" date="2021-11" db="EMBL/GenBank/DDBJ databases">
        <authorList>
            <person name="Rodrigo-Torres L."/>
            <person name="Arahal R. D."/>
            <person name="Lucena T."/>
        </authorList>
    </citation>
    <scope>NUCLEOTIDE SEQUENCE</scope>
    <source>
        <strain evidence="2">CECT 7928</strain>
    </source>
</reference>
<organism evidence="2 3">
    <name type="scientific">Vibrio marisflavi CECT 7928</name>
    <dbReference type="NCBI Taxonomy" id="634439"/>
    <lineage>
        <taxon>Bacteria</taxon>
        <taxon>Pseudomonadati</taxon>
        <taxon>Pseudomonadota</taxon>
        <taxon>Gammaproteobacteria</taxon>
        <taxon>Vibrionales</taxon>
        <taxon>Vibrionaceae</taxon>
        <taxon>Vibrio</taxon>
    </lineage>
</organism>
<dbReference type="Pfam" id="PF03551">
    <property type="entry name" value="PadR"/>
    <property type="match status" value="1"/>
</dbReference>
<proteinExistence type="predicted"/>
<dbReference type="Gene3D" id="1.10.10.10">
    <property type="entry name" value="Winged helix-like DNA-binding domain superfamily/Winged helix DNA-binding domain"/>
    <property type="match status" value="1"/>
</dbReference>
<keyword evidence="3" id="KW-1185">Reference proteome</keyword>
<protein>
    <recommendedName>
        <fullName evidence="1">Transcription regulator PadR N-terminal domain-containing protein</fullName>
    </recommendedName>
</protein>
<feature type="domain" description="Transcription regulator PadR N-terminal" evidence="1">
    <location>
        <begin position="11"/>
        <end position="79"/>
    </location>
</feature>
<accession>A0ABM9A991</accession>
<dbReference type="InterPro" id="IPR036388">
    <property type="entry name" value="WH-like_DNA-bd_sf"/>
</dbReference>
<comment type="caution">
    <text evidence="2">The sequence shown here is derived from an EMBL/GenBank/DDBJ whole genome shotgun (WGS) entry which is preliminary data.</text>
</comment>
<evidence type="ECO:0000313" key="2">
    <source>
        <dbReference type="EMBL" id="CAH0542997.1"/>
    </source>
</evidence>
<name>A0ABM9A991_9VIBR</name>
<dbReference type="PANTHER" id="PTHR43252:SF4">
    <property type="entry name" value="TRANSCRIPTIONAL REGULATORY PROTEIN"/>
    <property type="match status" value="1"/>
</dbReference>
<gene>
    <name evidence="2" type="ORF">VMF7928_04352</name>
</gene>
<dbReference type="RefSeq" id="WP_237363851.1">
    <property type="nucleotide sequence ID" value="NZ_CAKLDM010000004.1"/>
</dbReference>
<dbReference type="InterPro" id="IPR005149">
    <property type="entry name" value="Tscrpt_reg_PadR_N"/>
</dbReference>
<dbReference type="PANTHER" id="PTHR43252">
    <property type="entry name" value="TRANSCRIPTIONAL REGULATOR YQJI"/>
    <property type="match status" value="1"/>
</dbReference>